<name>A0A0M3I186_ASCLU</name>
<reference evidence="3" key="1">
    <citation type="submission" date="2017-02" db="UniProtKB">
        <authorList>
            <consortium name="WormBaseParasite"/>
        </authorList>
    </citation>
    <scope>IDENTIFICATION</scope>
</reference>
<feature type="compositionally biased region" description="Polar residues" evidence="1">
    <location>
        <begin position="109"/>
        <end position="131"/>
    </location>
</feature>
<dbReference type="AlphaFoldDB" id="A0A0M3I186"/>
<accession>A0A0M3I186</accession>
<protein>
    <submittedName>
        <fullName evidence="3">Uncharacterized protein</fullName>
    </submittedName>
</protein>
<evidence type="ECO:0000313" key="2">
    <source>
        <dbReference type="Proteomes" id="UP000036681"/>
    </source>
</evidence>
<dbReference type="WBParaSite" id="ALUE_0001000501-mRNA-1">
    <property type="protein sequence ID" value="ALUE_0001000501-mRNA-1"/>
    <property type="gene ID" value="ALUE_0001000501"/>
</dbReference>
<keyword evidence="2" id="KW-1185">Reference proteome</keyword>
<dbReference type="Proteomes" id="UP000036681">
    <property type="component" value="Unplaced"/>
</dbReference>
<feature type="region of interest" description="Disordered" evidence="1">
    <location>
        <begin position="109"/>
        <end position="134"/>
    </location>
</feature>
<sequence length="227" mass="24372">MSPPMSTSPAVVPELGRHFSIDDAKLPTPVAVVSGSMNGISTSVQVDKTHGELMKRSFAADAGKICLVRKRSSDDLQSRHHTPRAAVAAIPRCGSSYVRRKLSTAPIVSLSTSPQPMGRSPNNATAGQLSPSGGILPTSPSNDSYYLSSKLNTNSAATHIELDVTLTFLKNVLLGGVEVDFQLLIIVFMEVLVVQSSYGMISRGSVDSNEFTLIKTAHHRSRHDFLR</sequence>
<proteinExistence type="predicted"/>
<organism evidence="2 3">
    <name type="scientific">Ascaris lumbricoides</name>
    <name type="common">Giant roundworm</name>
    <dbReference type="NCBI Taxonomy" id="6252"/>
    <lineage>
        <taxon>Eukaryota</taxon>
        <taxon>Metazoa</taxon>
        <taxon>Ecdysozoa</taxon>
        <taxon>Nematoda</taxon>
        <taxon>Chromadorea</taxon>
        <taxon>Rhabditida</taxon>
        <taxon>Spirurina</taxon>
        <taxon>Ascaridomorpha</taxon>
        <taxon>Ascaridoidea</taxon>
        <taxon>Ascarididae</taxon>
        <taxon>Ascaris</taxon>
    </lineage>
</organism>
<evidence type="ECO:0000256" key="1">
    <source>
        <dbReference type="SAM" id="MobiDB-lite"/>
    </source>
</evidence>
<evidence type="ECO:0000313" key="3">
    <source>
        <dbReference type="WBParaSite" id="ALUE_0001000501-mRNA-1"/>
    </source>
</evidence>